<dbReference type="EMBL" id="VIRB01000076">
    <property type="protein sequence ID" value="NDO69433.1"/>
    <property type="molecule type" value="Genomic_DNA"/>
</dbReference>
<accession>A0A9X5C893</accession>
<evidence type="ECO:0000313" key="1">
    <source>
        <dbReference type="EMBL" id="NDO69433.1"/>
    </source>
</evidence>
<name>A0A9X5C893_9FIRM</name>
<sequence>MFRLVCFDEDISRKDDWIYLCKIAGHTVAEGLRFTYEPESPDETDILGILCAHFPPHFFQGFASFVGMKDDIEAGIQFIMHKAKRMIQKMEDPEKDYTFDVFEEVLFVSASKDGVVHFPAIPVILMKII</sequence>
<proteinExistence type="predicted"/>
<dbReference type="Proteomes" id="UP000474104">
    <property type="component" value="Unassembled WGS sequence"/>
</dbReference>
<gene>
    <name evidence="1" type="ORF">FMM80_12395</name>
</gene>
<evidence type="ECO:0000313" key="2">
    <source>
        <dbReference type="Proteomes" id="UP000474104"/>
    </source>
</evidence>
<comment type="caution">
    <text evidence="1">The sequence shown here is derived from an EMBL/GenBank/DDBJ whole genome shotgun (WGS) entry which is preliminary data.</text>
</comment>
<dbReference type="RefSeq" id="WP_162205645.1">
    <property type="nucleotide sequence ID" value="NZ_VIRB01000076.1"/>
</dbReference>
<reference evidence="1 2" key="1">
    <citation type="submission" date="2019-07" db="EMBL/GenBank/DDBJ databases">
        <title>Draft genome sequences of 15 bacterial species constituting the stable defined intestinal microbiota of the GM15 gnotobiotic mouse model.</title>
        <authorList>
            <person name="Elie C."/>
            <person name="Mathieu A."/>
            <person name="Saliou A."/>
            <person name="Darnaud M."/>
            <person name="Leulier F."/>
            <person name="Tamellini A."/>
        </authorList>
    </citation>
    <scope>NUCLEOTIDE SEQUENCE [LARGE SCALE GENOMIC DNA]</scope>
    <source>
        <strain evidence="2">ASF 502</strain>
    </source>
</reference>
<protein>
    <submittedName>
        <fullName evidence="1">Uncharacterized protein</fullName>
    </submittedName>
</protein>
<organism evidence="1 2">
    <name type="scientific">Schaedlerella arabinosiphila</name>
    <dbReference type="NCBI Taxonomy" id="2044587"/>
    <lineage>
        <taxon>Bacteria</taxon>
        <taxon>Bacillati</taxon>
        <taxon>Bacillota</taxon>
        <taxon>Clostridia</taxon>
        <taxon>Lachnospirales</taxon>
        <taxon>Lachnospiraceae</taxon>
        <taxon>Schaedlerella</taxon>
    </lineage>
</organism>
<dbReference type="AlphaFoldDB" id="A0A9X5C893"/>